<feature type="region of interest" description="Disordered" evidence="1">
    <location>
        <begin position="142"/>
        <end position="173"/>
    </location>
</feature>
<feature type="compositionally biased region" description="Low complexity" evidence="1">
    <location>
        <begin position="108"/>
        <end position="124"/>
    </location>
</feature>
<sequence length="173" mass="18353">MAQSPGYASGDVFFAHMPGHMPLPPPPPRTPRTSVSFAAGDEHNFFRHSYPAPSTPQPMPAPQSAPPLHYSHSYPQQSPHMMPHHHSFGLPPPASAYYANYTPPPTPNTANASTSSSSSSSAAATGGGVPFGWHMYGHNLASTPLAPAAPKMRLQRSQSDAARRNRKASPGPL</sequence>
<reference evidence="2 3" key="1">
    <citation type="submission" date="2015-08" db="EMBL/GenBank/DDBJ databases">
        <title>Ancestral chromatin configuration constrains chromatin evolution on differentiating sex chromosomes in Drosophila.</title>
        <authorList>
            <person name="Zhou Q."/>
            <person name="Bachtrog D."/>
        </authorList>
    </citation>
    <scope>NUCLEOTIDE SEQUENCE [LARGE SCALE GENOMIC DNA]</scope>
    <source>
        <tissue evidence="2">Whole larvae</tissue>
    </source>
</reference>
<gene>
    <name evidence="2" type="ORF">Dbus_chr3Lg2175</name>
</gene>
<organism evidence="2 3">
    <name type="scientific">Drosophila busckii</name>
    <name type="common">Fruit fly</name>
    <dbReference type="NCBI Taxonomy" id="30019"/>
    <lineage>
        <taxon>Eukaryota</taxon>
        <taxon>Metazoa</taxon>
        <taxon>Ecdysozoa</taxon>
        <taxon>Arthropoda</taxon>
        <taxon>Hexapoda</taxon>
        <taxon>Insecta</taxon>
        <taxon>Pterygota</taxon>
        <taxon>Neoptera</taxon>
        <taxon>Endopterygota</taxon>
        <taxon>Diptera</taxon>
        <taxon>Brachycera</taxon>
        <taxon>Muscomorpha</taxon>
        <taxon>Ephydroidea</taxon>
        <taxon>Drosophilidae</taxon>
        <taxon>Drosophila</taxon>
    </lineage>
</organism>
<feature type="compositionally biased region" description="Pro residues" evidence="1">
    <location>
        <begin position="53"/>
        <end position="65"/>
    </location>
</feature>
<evidence type="ECO:0000313" key="3">
    <source>
        <dbReference type="Proteomes" id="UP000494163"/>
    </source>
</evidence>
<feature type="region of interest" description="Disordered" evidence="1">
    <location>
        <begin position="45"/>
        <end position="128"/>
    </location>
</feature>
<keyword evidence="3" id="KW-1185">Reference proteome</keyword>
<protein>
    <submittedName>
        <fullName evidence="2">W</fullName>
    </submittedName>
</protein>
<evidence type="ECO:0000313" key="2">
    <source>
        <dbReference type="EMBL" id="ALC45009.1"/>
    </source>
</evidence>
<dbReference type="Proteomes" id="UP000494163">
    <property type="component" value="Chromosome 3L"/>
</dbReference>
<dbReference type="OrthoDB" id="7883603at2759"/>
<dbReference type="AlphaFoldDB" id="A0A0M3QX02"/>
<proteinExistence type="predicted"/>
<dbReference type="EMBL" id="CP012525">
    <property type="protein sequence ID" value="ALC45009.1"/>
    <property type="molecule type" value="Genomic_DNA"/>
</dbReference>
<accession>A0A0M3QX02</accession>
<dbReference type="STRING" id="30019.A0A0M3QX02"/>
<evidence type="ECO:0000256" key="1">
    <source>
        <dbReference type="SAM" id="MobiDB-lite"/>
    </source>
</evidence>
<name>A0A0M3QX02_DROBS</name>